<dbReference type="AlphaFoldDB" id="A0AAN8II94"/>
<keyword evidence="7" id="KW-0496">Mitochondrion</keyword>
<comment type="subcellular location">
    <subcellularLocation>
        <location evidence="1">Mitochondrion inner membrane</location>
        <topology evidence="1">Peripheral membrane protein</topology>
        <orientation evidence="1">Matrix side</orientation>
    </subcellularLocation>
</comment>
<protein>
    <recommendedName>
        <fullName evidence="11">NADH dehydrogenase [ubiquinone] 1 alpha subcomplex subunit 5</fullName>
    </recommendedName>
</protein>
<dbReference type="Proteomes" id="UP001316803">
    <property type="component" value="Unassembled WGS sequence"/>
</dbReference>
<keyword evidence="3" id="KW-0813">Transport</keyword>
<keyword evidence="10" id="KW-1185">Reference proteome</keyword>
<dbReference type="InterPro" id="IPR006806">
    <property type="entry name" value="NDUFA5"/>
</dbReference>
<keyword evidence="5" id="KW-0999">Mitochondrion inner membrane</keyword>
<dbReference type="PANTHER" id="PTHR12653">
    <property type="entry name" value="NADH-UBIQUINONE OXIDOREDUCTASE 13 KD-B SUBUNIT"/>
    <property type="match status" value="1"/>
</dbReference>
<evidence type="ECO:0000256" key="4">
    <source>
        <dbReference type="ARBA" id="ARBA00022660"/>
    </source>
</evidence>
<proteinExistence type="inferred from homology"/>
<reference evidence="9 10" key="1">
    <citation type="submission" date="2022-12" db="EMBL/GenBank/DDBJ databases">
        <title>Genomic features and morphological characterization of a novel Knufia sp. strain isolated from spacecraft assembly facility.</title>
        <authorList>
            <person name="Teixeira M."/>
            <person name="Chander A.M."/>
            <person name="Stajich J.E."/>
            <person name="Venkateswaran K."/>
        </authorList>
    </citation>
    <scope>NUCLEOTIDE SEQUENCE [LARGE SCALE GENOMIC DNA]</scope>
    <source>
        <strain evidence="9 10">FJI-L2-BK-P2</strain>
    </source>
</reference>
<dbReference type="GO" id="GO:0005743">
    <property type="term" value="C:mitochondrial inner membrane"/>
    <property type="evidence" value="ECO:0007669"/>
    <property type="project" value="UniProtKB-SubCell"/>
</dbReference>
<keyword evidence="6" id="KW-0249">Electron transport</keyword>
<accession>A0AAN8II94</accession>
<dbReference type="PANTHER" id="PTHR12653:SF0">
    <property type="entry name" value="NADH DEHYDROGENASE [UBIQUINONE] 1 ALPHA SUBCOMPLEX SUBUNIT 5"/>
    <property type="match status" value="1"/>
</dbReference>
<evidence type="ECO:0000256" key="2">
    <source>
        <dbReference type="ARBA" id="ARBA00010261"/>
    </source>
</evidence>
<gene>
    <name evidence="9" type="ORF">OHC33_010143</name>
</gene>
<sequence length="239" mass="26918">MRPSRQLHATVKSAARYLEANTPTGLTGLPTHPSPRPALLYTYSQTLQKLKQLPSSSVYRQSCEALTKHRMKVLEEIKPPGHEEWLQRVTKAIEANPEAYGSFRRDDGSLTHTQESVQQKISWDGAVTRNDARREGPGTETEADQKSEYVVRDILRTDKEAVEGVRAKVSDLEIEPPLTADQINEVENKIGAGLIEEVLQVAEGELILVDEMLASRAWEDLEEKSPPGQWEYFDRGDRV</sequence>
<evidence type="ECO:0000256" key="1">
    <source>
        <dbReference type="ARBA" id="ARBA00004443"/>
    </source>
</evidence>
<evidence type="ECO:0000256" key="3">
    <source>
        <dbReference type="ARBA" id="ARBA00022448"/>
    </source>
</evidence>
<evidence type="ECO:0000256" key="8">
    <source>
        <dbReference type="ARBA" id="ARBA00023136"/>
    </source>
</evidence>
<dbReference type="GO" id="GO:0022904">
    <property type="term" value="P:respiratory electron transport chain"/>
    <property type="evidence" value="ECO:0007669"/>
    <property type="project" value="InterPro"/>
</dbReference>
<evidence type="ECO:0000256" key="6">
    <source>
        <dbReference type="ARBA" id="ARBA00022982"/>
    </source>
</evidence>
<evidence type="ECO:0000313" key="9">
    <source>
        <dbReference type="EMBL" id="KAK5948892.1"/>
    </source>
</evidence>
<organism evidence="9 10">
    <name type="scientific">Knufia fluminis</name>
    <dbReference type="NCBI Taxonomy" id="191047"/>
    <lineage>
        <taxon>Eukaryota</taxon>
        <taxon>Fungi</taxon>
        <taxon>Dikarya</taxon>
        <taxon>Ascomycota</taxon>
        <taxon>Pezizomycotina</taxon>
        <taxon>Eurotiomycetes</taxon>
        <taxon>Chaetothyriomycetidae</taxon>
        <taxon>Chaetothyriales</taxon>
        <taxon>Trichomeriaceae</taxon>
        <taxon>Knufia</taxon>
    </lineage>
</organism>
<comment type="caution">
    <text evidence="9">The sequence shown here is derived from an EMBL/GenBank/DDBJ whole genome shotgun (WGS) entry which is preliminary data.</text>
</comment>
<comment type="similarity">
    <text evidence="2">Belongs to the complex I NDUFA5 subunit family.</text>
</comment>
<evidence type="ECO:0000256" key="7">
    <source>
        <dbReference type="ARBA" id="ARBA00023128"/>
    </source>
</evidence>
<dbReference type="Pfam" id="PF04716">
    <property type="entry name" value="ETC_C1_NDUFA5"/>
    <property type="match status" value="1"/>
</dbReference>
<evidence type="ECO:0008006" key="11">
    <source>
        <dbReference type="Google" id="ProtNLM"/>
    </source>
</evidence>
<evidence type="ECO:0000256" key="5">
    <source>
        <dbReference type="ARBA" id="ARBA00022792"/>
    </source>
</evidence>
<keyword evidence="8" id="KW-0472">Membrane</keyword>
<keyword evidence="4" id="KW-0679">Respiratory chain</keyword>
<evidence type="ECO:0000313" key="10">
    <source>
        <dbReference type="Proteomes" id="UP001316803"/>
    </source>
</evidence>
<dbReference type="EMBL" id="JAKLMC020000042">
    <property type="protein sequence ID" value="KAK5948892.1"/>
    <property type="molecule type" value="Genomic_DNA"/>
</dbReference>
<name>A0AAN8II94_9EURO</name>